<dbReference type="NCBIfam" id="NF007560">
    <property type="entry name" value="PRK10187.1"/>
    <property type="match status" value="1"/>
</dbReference>
<dbReference type="OrthoDB" id="9814913at2"/>
<evidence type="ECO:0000256" key="3">
    <source>
        <dbReference type="ARBA" id="ARBA00022723"/>
    </source>
</evidence>
<dbReference type="PANTHER" id="PTHR43768:SF3">
    <property type="entry name" value="TREHALOSE 6-PHOSPHATE PHOSPHATASE"/>
    <property type="match status" value="1"/>
</dbReference>
<organism evidence="7 8">
    <name type="scientific">Buttiauxella brennerae ATCC 51605</name>
    <dbReference type="NCBI Taxonomy" id="1354251"/>
    <lineage>
        <taxon>Bacteria</taxon>
        <taxon>Pseudomonadati</taxon>
        <taxon>Pseudomonadota</taxon>
        <taxon>Gammaproteobacteria</taxon>
        <taxon>Enterobacterales</taxon>
        <taxon>Enterobacteriaceae</taxon>
        <taxon>Buttiauxella</taxon>
    </lineage>
</organism>
<evidence type="ECO:0000313" key="8">
    <source>
        <dbReference type="Proteomes" id="UP000078410"/>
    </source>
</evidence>
<dbReference type="InterPro" id="IPR036412">
    <property type="entry name" value="HAD-like_sf"/>
</dbReference>
<keyword evidence="5 6" id="KW-0460">Magnesium</keyword>
<comment type="pathway">
    <text evidence="1 6">Glycan biosynthesis; trehalose biosynthesis.</text>
</comment>
<dbReference type="InterPro" id="IPR003337">
    <property type="entry name" value="Trehalose_PPase"/>
</dbReference>
<evidence type="ECO:0000256" key="6">
    <source>
        <dbReference type="RuleBase" id="RU361117"/>
    </source>
</evidence>
<dbReference type="NCBIfam" id="TIGR01484">
    <property type="entry name" value="HAD-SF-IIB"/>
    <property type="match status" value="1"/>
</dbReference>
<dbReference type="RefSeq" id="WP_064559147.1">
    <property type="nucleotide sequence ID" value="NZ_LXER01000017.1"/>
</dbReference>
<evidence type="ECO:0000256" key="5">
    <source>
        <dbReference type="ARBA" id="ARBA00022842"/>
    </source>
</evidence>
<protein>
    <recommendedName>
        <fullName evidence="6">Trehalose 6-phosphate phosphatase</fullName>
        <ecNumber evidence="6">3.1.3.12</ecNumber>
    </recommendedName>
</protein>
<comment type="function">
    <text evidence="6">Removes the phosphate from trehalose 6-phosphate to produce free trehalose.</text>
</comment>
<comment type="caution">
    <text evidence="7">The sequence shown here is derived from an EMBL/GenBank/DDBJ whole genome shotgun (WGS) entry which is preliminary data.</text>
</comment>
<dbReference type="PANTHER" id="PTHR43768">
    <property type="entry name" value="TREHALOSE 6-PHOSPHATE PHOSPHATASE"/>
    <property type="match status" value="1"/>
</dbReference>
<dbReference type="GO" id="GO:0004805">
    <property type="term" value="F:trehalose-phosphatase activity"/>
    <property type="evidence" value="ECO:0007669"/>
    <property type="project" value="UniProtKB-EC"/>
</dbReference>
<dbReference type="Gene3D" id="3.30.70.1020">
    <property type="entry name" value="Trehalose-6-phosphate phosphatase related protein, domain 2"/>
    <property type="match status" value="1"/>
</dbReference>
<keyword evidence="8" id="KW-1185">Reference proteome</keyword>
<dbReference type="GO" id="GO:0005992">
    <property type="term" value="P:trehalose biosynthetic process"/>
    <property type="evidence" value="ECO:0007669"/>
    <property type="project" value="UniProtKB-UniPathway"/>
</dbReference>
<dbReference type="InterPro" id="IPR044651">
    <property type="entry name" value="OTSB-like"/>
</dbReference>
<name>A0A1B7IR74_9ENTR</name>
<proteinExistence type="inferred from homology"/>
<dbReference type="UniPathway" id="UPA00299"/>
<dbReference type="SUPFAM" id="SSF56784">
    <property type="entry name" value="HAD-like"/>
    <property type="match status" value="1"/>
</dbReference>
<dbReference type="EMBL" id="LXER01000017">
    <property type="protein sequence ID" value="OAT32211.1"/>
    <property type="molecule type" value="Genomic_DNA"/>
</dbReference>
<evidence type="ECO:0000256" key="2">
    <source>
        <dbReference type="ARBA" id="ARBA00008770"/>
    </source>
</evidence>
<keyword evidence="4 6" id="KW-0378">Hydrolase</keyword>
<dbReference type="Gene3D" id="3.40.50.1000">
    <property type="entry name" value="HAD superfamily/HAD-like"/>
    <property type="match status" value="1"/>
</dbReference>
<dbReference type="InterPro" id="IPR006379">
    <property type="entry name" value="HAD-SF_hydro_IIB"/>
</dbReference>
<comment type="catalytic activity">
    <reaction evidence="6">
        <text>alpha,alpha-trehalose 6-phosphate + H2O = alpha,alpha-trehalose + phosphate</text>
        <dbReference type="Rhea" id="RHEA:23420"/>
        <dbReference type="ChEBI" id="CHEBI:15377"/>
        <dbReference type="ChEBI" id="CHEBI:16551"/>
        <dbReference type="ChEBI" id="CHEBI:43474"/>
        <dbReference type="ChEBI" id="CHEBI:58429"/>
        <dbReference type="EC" id="3.1.3.12"/>
    </reaction>
</comment>
<evidence type="ECO:0000256" key="4">
    <source>
        <dbReference type="ARBA" id="ARBA00022801"/>
    </source>
</evidence>
<dbReference type="InterPro" id="IPR023214">
    <property type="entry name" value="HAD_sf"/>
</dbReference>
<accession>A0A1B7IR74</accession>
<gene>
    <name evidence="7" type="ORF">M975_2103</name>
</gene>
<dbReference type="EC" id="3.1.3.12" evidence="6"/>
<reference evidence="7 8" key="1">
    <citation type="submission" date="2016-04" db="EMBL/GenBank/DDBJ databases">
        <title>ATOL: Assembling a taxonomically balanced genome-scale reconstruction of the evolutionary history of the Enterobacteriaceae.</title>
        <authorList>
            <person name="Plunkett G.III."/>
            <person name="Neeno-Eckwall E.C."/>
            <person name="Glasner J.D."/>
            <person name="Perna N.T."/>
        </authorList>
    </citation>
    <scope>NUCLEOTIDE SEQUENCE [LARGE SCALE GENOMIC DNA]</scope>
    <source>
        <strain evidence="7 8">ATCC 51605</strain>
    </source>
</reference>
<evidence type="ECO:0000313" key="7">
    <source>
        <dbReference type="EMBL" id="OAT32211.1"/>
    </source>
</evidence>
<dbReference type="Proteomes" id="UP000078410">
    <property type="component" value="Unassembled WGS sequence"/>
</dbReference>
<dbReference type="Pfam" id="PF02358">
    <property type="entry name" value="Trehalose_PPase"/>
    <property type="match status" value="1"/>
</dbReference>
<dbReference type="NCBIfam" id="TIGR00685">
    <property type="entry name" value="T6PP"/>
    <property type="match status" value="1"/>
</dbReference>
<dbReference type="PATRIC" id="fig|1354251.4.peg.2176"/>
<dbReference type="GO" id="GO:0000287">
    <property type="term" value="F:magnesium ion binding"/>
    <property type="evidence" value="ECO:0007669"/>
    <property type="project" value="UniProtKB-ARBA"/>
</dbReference>
<sequence>MAEVSSVPPLLSGNLAFFFDLDGTLAEIKPHPDQVYIPAAVRTLLQKMSVMSDGALALISGRSMVELDKLATPFHFPLAGVHGAERRDINDKTHVVTLPQPLVAALHQQLAEALMLLPGTELEAKGMAFALHYRQAPEAAEAILALAQQMSHRYPELALQPGKCVVELKPLGINKGTAIRTFMQEAPFAGRTPVFIGDDLTDEAGFKQVNALGGLTIKVGSGETIASYRLANVRMVYHWLGKLTQHIEQQKSAILRGEDYESLSGSL</sequence>
<comment type="cofactor">
    <cofactor evidence="6">
        <name>Mg(2+)</name>
        <dbReference type="ChEBI" id="CHEBI:18420"/>
    </cofactor>
</comment>
<keyword evidence="3 6" id="KW-0479">Metal-binding</keyword>
<dbReference type="AlphaFoldDB" id="A0A1B7IR74"/>
<dbReference type="CDD" id="cd01627">
    <property type="entry name" value="HAD_TPP"/>
    <property type="match status" value="1"/>
</dbReference>
<evidence type="ECO:0000256" key="1">
    <source>
        <dbReference type="ARBA" id="ARBA00005199"/>
    </source>
</evidence>
<comment type="similarity">
    <text evidence="2 6">Belongs to the trehalose phosphatase family.</text>
</comment>